<dbReference type="Proteomes" id="UP000294886">
    <property type="component" value="Unassembled WGS sequence"/>
</dbReference>
<dbReference type="InterPro" id="IPR011698">
    <property type="entry name" value="GATase_3"/>
</dbReference>
<dbReference type="GO" id="GO:0071555">
    <property type="term" value="P:cell wall organization"/>
    <property type="evidence" value="ECO:0007669"/>
    <property type="project" value="UniProtKB-KW"/>
</dbReference>
<dbReference type="HAMAP" id="MF_02213">
    <property type="entry name" value="Lipid_II_synth_GatD"/>
    <property type="match status" value="1"/>
</dbReference>
<comment type="similarity">
    <text evidence="2">Belongs to the CobB/CobQ family. GatD subfamily.</text>
</comment>
<dbReference type="EMBL" id="DOLB01000102">
    <property type="protein sequence ID" value="HBT49560.1"/>
    <property type="molecule type" value="Genomic_DNA"/>
</dbReference>
<dbReference type="AlphaFoldDB" id="A0A101E510"/>
<dbReference type="GO" id="GO:0009236">
    <property type="term" value="P:cobalamin biosynthetic process"/>
    <property type="evidence" value="ECO:0007669"/>
    <property type="project" value="InterPro"/>
</dbReference>
<gene>
    <name evidence="2" type="primary">gatD</name>
    <name evidence="4" type="ORF">DEA61_07000</name>
    <name evidence="5" type="ORF">EV203_11226</name>
</gene>
<dbReference type="PROSITE" id="PS51274">
    <property type="entry name" value="GATASE_COBBQ"/>
    <property type="match status" value="1"/>
</dbReference>
<keyword evidence="2" id="KW-0573">Peptidoglycan synthesis</keyword>
<feature type="binding site" evidence="2">
    <location>
        <position position="127"/>
    </location>
    <ligand>
        <name>substrate</name>
    </ligand>
</feature>
<dbReference type="Gene3D" id="3.40.50.880">
    <property type="match status" value="1"/>
</dbReference>
<evidence type="ECO:0000256" key="2">
    <source>
        <dbReference type="HAMAP-Rule" id="MF_02213"/>
    </source>
</evidence>
<dbReference type="EMBL" id="SLWU01000012">
    <property type="protein sequence ID" value="TCO64184.1"/>
    <property type="molecule type" value="Genomic_DNA"/>
</dbReference>
<evidence type="ECO:0000313" key="5">
    <source>
        <dbReference type="EMBL" id="TCO64184.1"/>
    </source>
</evidence>
<evidence type="ECO:0000313" key="7">
    <source>
        <dbReference type="Proteomes" id="UP000294886"/>
    </source>
</evidence>
<dbReference type="Pfam" id="PF07685">
    <property type="entry name" value="GATase_3"/>
    <property type="match status" value="1"/>
</dbReference>
<dbReference type="RefSeq" id="WP_009610492.1">
    <property type="nucleotide sequence ID" value="NZ_DOLB01000102.1"/>
</dbReference>
<evidence type="ECO:0000256" key="1">
    <source>
        <dbReference type="ARBA" id="ARBA00022962"/>
    </source>
</evidence>
<comment type="catalytic activity">
    <reaction evidence="2">
        <text>L-glutamine + H2O = L-glutamate + NH4(+)</text>
        <dbReference type="Rhea" id="RHEA:15889"/>
        <dbReference type="ChEBI" id="CHEBI:15377"/>
        <dbReference type="ChEBI" id="CHEBI:28938"/>
        <dbReference type="ChEBI" id="CHEBI:29985"/>
        <dbReference type="ChEBI" id="CHEBI:58359"/>
        <dbReference type="EC" id="3.5.1.2"/>
    </reaction>
</comment>
<organism evidence="4 6">
    <name type="scientific">Caldanaerobacter subterraneus</name>
    <dbReference type="NCBI Taxonomy" id="911092"/>
    <lineage>
        <taxon>Bacteria</taxon>
        <taxon>Bacillati</taxon>
        <taxon>Bacillota</taxon>
        <taxon>Clostridia</taxon>
        <taxon>Thermoanaerobacterales</taxon>
        <taxon>Thermoanaerobacteraceae</taxon>
        <taxon>Caldanaerobacter</taxon>
    </lineage>
</organism>
<keyword evidence="4" id="KW-0808">Transferase</keyword>
<evidence type="ECO:0000259" key="3">
    <source>
        <dbReference type="Pfam" id="PF07685"/>
    </source>
</evidence>
<feature type="domain" description="CobB/CobQ-like glutamine amidotransferase" evidence="3">
    <location>
        <begin position="4"/>
        <end position="199"/>
    </location>
</feature>
<dbReference type="InterPro" id="IPR029062">
    <property type="entry name" value="Class_I_gatase-like"/>
</dbReference>
<reference evidence="4 6" key="1">
    <citation type="journal article" date="2018" name="Nat. Biotechnol.">
        <title>A standardized bacterial taxonomy based on genome phylogeny substantially revises the tree of life.</title>
        <authorList>
            <person name="Parks D.H."/>
            <person name="Chuvochina M."/>
            <person name="Waite D.W."/>
            <person name="Rinke C."/>
            <person name="Skarshewski A."/>
            <person name="Chaumeil P.A."/>
            <person name="Hugenholtz P."/>
        </authorList>
    </citation>
    <scope>NUCLEOTIDE SEQUENCE [LARGE SCALE GENOMIC DNA]</scope>
    <source>
        <strain evidence="4">UBA12544</strain>
    </source>
</reference>
<dbReference type="CDD" id="cd01750">
    <property type="entry name" value="GATase1_CobQ"/>
    <property type="match status" value="1"/>
</dbReference>
<feature type="active site" description="Nucleophile" evidence="2">
    <location>
        <position position="93"/>
    </location>
</feature>
<dbReference type="GO" id="GO:0004359">
    <property type="term" value="F:glutaminase activity"/>
    <property type="evidence" value="ECO:0007669"/>
    <property type="project" value="UniProtKB-UniRule"/>
</dbReference>
<dbReference type="InterPro" id="IPR033949">
    <property type="entry name" value="CobQ_GATase1"/>
</dbReference>
<dbReference type="PANTHER" id="PTHR21343:SF9">
    <property type="entry name" value="LIPID II ISOGLUTAMINYL SYNTHASE (GLUTAMINE-HYDROLYZING) SUBUNIT GATD"/>
    <property type="match status" value="1"/>
</dbReference>
<comment type="pathway">
    <text evidence="2">Cell wall biogenesis; peptidoglycan biosynthesis.</text>
</comment>
<keyword evidence="2" id="KW-0133">Cell shape</keyword>
<comment type="function">
    <text evidence="2">The lipid II isoglutaminyl synthase complex catalyzes the formation of alpha-D-isoglutamine in the cell wall lipid II stem peptide. The GatD subunit catalyzes the hydrolysis of glutamine to glutamate and ammonia. The resulting ammonia molecule is channeled to the active site of MurT.</text>
</comment>
<dbReference type="GO" id="GO:0140282">
    <property type="term" value="F:carbon-nitrogen ligase activity on lipid II"/>
    <property type="evidence" value="ECO:0007669"/>
    <property type="project" value="UniProtKB-UniRule"/>
</dbReference>
<dbReference type="EC" id="6.3.5.13" evidence="2"/>
<protein>
    <recommendedName>
        <fullName evidence="2">Lipid II isoglutaminyl synthase (glutamine-hydrolyzing) subunit GatD</fullName>
        <ecNumber evidence="2">6.3.5.13</ecNumber>
    </recommendedName>
    <alternativeName>
        <fullName evidence="2">Lipid II isoglutaminyl synthase glutaminase subunit</fullName>
        <ecNumber evidence="2">3.5.1.2</ecNumber>
    </alternativeName>
</protein>
<comment type="subunit">
    <text evidence="2">Forms a heterodimer with MurT.</text>
</comment>
<dbReference type="EC" id="3.5.1.2" evidence="2"/>
<dbReference type="GO" id="GO:0016740">
    <property type="term" value="F:transferase activity"/>
    <property type="evidence" value="ECO:0007669"/>
    <property type="project" value="UniProtKB-KW"/>
</dbReference>
<dbReference type="InterPro" id="IPR043702">
    <property type="entry name" value="Lipid_II_synth_GatD"/>
</dbReference>
<evidence type="ECO:0000313" key="6">
    <source>
        <dbReference type="Proteomes" id="UP000264445"/>
    </source>
</evidence>
<dbReference type="GO" id="GO:0008360">
    <property type="term" value="P:regulation of cell shape"/>
    <property type="evidence" value="ECO:0007669"/>
    <property type="project" value="UniProtKB-KW"/>
</dbReference>
<dbReference type="SUPFAM" id="SSF52317">
    <property type="entry name" value="Class I glutamine amidotransferase-like"/>
    <property type="match status" value="1"/>
</dbReference>
<evidence type="ECO:0000313" key="4">
    <source>
        <dbReference type="EMBL" id="HBT49560.1"/>
    </source>
</evidence>
<keyword evidence="1 2" id="KW-0315">Glutamine amidotransferase</keyword>
<comment type="caution">
    <text evidence="4">The sequence shown here is derived from an EMBL/GenBank/DDBJ whole genome shotgun (WGS) entry which is preliminary data.</text>
</comment>
<dbReference type="Proteomes" id="UP000264445">
    <property type="component" value="Unassembled WGS sequence"/>
</dbReference>
<dbReference type="PANTHER" id="PTHR21343">
    <property type="entry name" value="DETHIOBIOTIN SYNTHETASE"/>
    <property type="match status" value="1"/>
</dbReference>
<dbReference type="UniPathway" id="UPA00219"/>
<comment type="catalytic activity">
    <reaction evidence="2">
        <text>beta-D-GlcNAc-(1-&gt;4)-Mur2Ac(oyl-L-Ala-gamma-D-Glu-L-Lys-D-Ala-D-Ala)-di-trans,octa-cis-undecaprenyl diphosphate + L-glutamine + ATP + H2O = beta-D-GlcNAc-(1-&gt;4)-Mur2Ac(oyl-L-Ala-D-isoglutaminyl-L-Lys-D-Ala-D-Ala)-di-trans,octa-cis-undecaprenyl diphosphate + L-glutamate + ADP + phosphate + H(+)</text>
        <dbReference type="Rhea" id="RHEA:57928"/>
        <dbReference type="ChEBI" id="CHEBI:15377"/>
        <dbReference type="ChEBI" id="CHEBI:15378"/>
        <dbReference type="ChEBI" id="CHEBI:29985"/>
        <dbReference type="ChEBI" id="CHEBI:30616"/>
        <dbReference type="ChEBI" id="CHEBI:43474"/>
        <dbReference type="ChEBI" id="CHEBI:58359"/>
        <dbReference type="ChEBI" id="CHEBI:60033"/>
        <dbReference type="ChEBI" id="CHEBI:62233"/>
        <dbReference type="ChEBI" id="CHEBI:456216"/>
        <dbReference type="EC" id="6.3.5.13"/>
    </reaction>
</comment>
<accession>A0A101E510</accession>
<feature type="active site" evidence="2">
    <location>
        <position position="192"/>
    </location>
</feature>
<reference evidence="5 7" key="2">
    <citation type="submission" date="2019-03" db="EMBL/GenBank/DDBJ databases">
        <title>Genomic Encyclopedia of Type Strains, Phase IV (KMG-IV): sequencing the most valuable type-strain genomes for metagenomic binning, comparative biology and taxonomic classification.</title>
        <authorList>
            <person name="Goeker M."/>
        </authorList>
    </citation>
    <scope>NUCLEOTIDE SEQUENCE [LARGE SCALE GENOMIC DNA]</scope>
    <source>
        <strain evidence="5 7">DSM 13054</strain>
    </source>
</reference>
<dbReference type="GO" id="GO:0009252">
    <property type="term" value="P:peptidoglycan biosynthetic process"/>
    <property type="evidence" value="ECO:0007669"/>
    <property type="project" value="UniProtKB-UniRule"/>
</dbReference>
<keyword evidence="2" id="KW-0436">Ligase</keyword>
<keyword evidence="2" id="KW-0378">Hydrolase</keyword>
<proteinExistence type="inferred from homology"/>
<name>A0A101E510_9THEO</name>
<keyword evidence="2" id="KW-0961">Cell wall biogenesis/degradation</keyword>
<sequence length="242" mass="27320">MKLTIGHMYPDLLNLYGDRGNIIALKKRCEWRKIDVEIKEIKAGINENFADIDLLFFGGGSDREQKIVSEDLKSKKKNLIKAIEDGMPVLAICGGYQLLGEYYKTLEGNKIEGLGILDAYTVASNKRLIGNIVVEAHLFNKEFYLVGFENHSGKTFLRNCSPLGTVIIGYGNNGEDKKEGCVYKNVYGTYLHGPLLPKNPEMADILIETALSRKYGKINFEPLEDSIEQRAKEAFIKRFMKK</sequence>